<sequence length="97" mass="10543">MGALERPQDTPHRMSRGHTGPATIHWAANEMCAIHVPSLPLQRPPLLGPLRIHGLSQSPACGQPGNHPLPIVPGRTHAFQFPIQVANFDHTQSSIKL</sequence>
<evidence type="ECO:0000313" key="2">
    <source>
        <dbReference type="EMBL" id="PLW38921.1"/>
    </source>
</evidence>
<dbReference type="AlphaFoldDB" id="A0A2N5UMD7"/>
<evidence type="ECO:0000313" key="3">
    <source>
        <dbReference type="Proteomes" id="UP000235392"/>
    </source>
</evidence>
<feature type="region of interest" description="Disordered" evidence="1">
    <location>
        <begin position="1"/>
        <end position="22"/>
    </location>
</feature>
<dbReference type="EMBL" id="PGCI01000121">
    <property type="protein sequence ID" value="PLW38921.1"/>
    <property type="molecule type" value="Genomic_DNA"/>
</dbReference>
<organism evidence="2 3">
    <name type="scientific">Puccinia coronata f. sp. avenae</name>
    <dbReference type="NCBI Taxonomy" id="200324"/>
    <lineage>
        <taxon>Eukaryota</taxon>
        <taxon>Fungi</taxon>
        <taxon>Dikarya</taxon>
        <taxon>Basidiomycota</taxon>
        <taxon>Pucciniomycotina</taxon>
        <taxon>Pucciniomycetes</taxon>
        <taxon>Pucciniales</taxon>
        <taxon>Pucciniaceae</taxon>
        <taxon>Puccinia</taxon>
    </lineage>
</organism>
<feature type="compositionally biased region" description="Basic and acidic residues" evidence="1">
    <location>
        <begin position="1"/>
        <end position="12"/>
    </location>
</feature>
<evidence type="ECO:0000256" key="1">
    <source>
        <dbReference type="SAM" id="MobiDB-lite"/>
    </source>
</evidence>
<reference evidence="2 3" key="1">
    <citation type="submission" date="2017-11" db="EMBL/GenBank/DDBJ databases">
        <title>De novo assembly and phasing of dikaryotic genomes from two isolates of Puccinia coronata f. sp. avenae, the causal agent of oat crown rust.</title>
        <authorList>
            <person name="Miller M.E."/>
            <person name="Zhang Y."/>
            <person name="Omidvar V."/>
            <person name="Sperschneider J."/>
            <person name="Schwessinger B."/>
            <person name="Raley C."/>
            <person name="Palmer J.M."/>
            <person name="Garnica D."/>
            <person name="Upadhyaya N."/>
            <person name="Rathjen J."/>
            <person name="Taylor J.M."/>
            <person name="Park R.F."/>
            <person name="Dodds P.N."/>
            <person name="Hirsch C.D."/>
            <person name="Kianian S.F."/>
            <person name="Figueroa M."/>
        </authorList>
    </citation>
    <scope>NUCLEOTIDE SEQUENCE [LARGE SCALE GENOMIC DNA]</scope>
    <source>
        <strain evidence="2">12SD80</strain>
    </source>
</reference>
<comment type="caution">
    <text evidence="2">The sequence shown here is derived from an EMBL/GenBank/DDBJ whole genome shotgun (WGS) entry which is preliminary data.</text>
</comment>
<protein>
    <submittedName>
        <fullName evidence="2">Uncharacterized protein</fullName>
    </submittedName>
</protein>
<proteinExistence type="predicted"/>
<name>A0A2N5UMD7_9BASI</name>
<gene>
    <name evidence="2" type="ORF">PCASD_11721</name>
</gene>
<dbReference type="Proteomes" id="UP000235392">
    <property type="component" value="Unassembled WGS sequence"/>
</dbReference>
<accession>A0A2N5UMD7</accession>